<keyword evidence="1" id="KW-0472">Membrane</keyword>
<sequence length="52" mass="6114">MQSYLVYTLLLILIFIAMVSSWGNSSKTIWYVIAFTSIICLMIMKTIDRKRH</sequence>
<accession>A0AAX3WVJ9</accession>
<keyword evidence="1" id="KW-0812">Transmembrane</keyword>
<dbReference type="AlphaFoldDB" id="A0AAX3WVJ9"/>
<feature type="transmembrane region" description="Helical" evidence="1">
    <location>
        <begin position="5"/>
        <end position="23"/>
    </location>
</feature>
<evidence type="ECO:0000313" key="3">
    <source>
        <dbReference type="Proteomes" id="UP001178322"/>
    </source>
</evidence>
<dbReference type="RefSeq" id="WP_283869121.1">
    <property type="nucleotide sequence ID" value="NZ_CP126101.1"/>
</dbReference>
<evidence type="ECO:0000256" key="1">
    <source>
        <dbReference type="SAM" id="Phobius"/>
    </source>
</evidence>
<reference evidence="2" key="1">
    <citation type="submission" date="2023-05" db="EMBL/GenBank/DDBJ databases">
        <title>Comparative genomics of Bacillaceae isolates and their secondary metabolite potential.</title>
        <authorList>
            <person name="Song L."/>
            <person name="Nielsen L.J."/>
            <person name="Mohite O."/>
            <person name="Xu X."/>
            <person name="Weber T."/>
            <person name="Kovacs A.T."/>
        </authorList>
    </citation>
    <scope>NUCLEOTIDE SEQUENCE</scope>
    <source>
        <strain evidence="2">LY1</strain>
    </source>
</reference>
<dbReference type="Proteomes" id="UP001178322">
    <property type="component" value="Chromosome"/>
</dbReference>
<feature type="transmembrane region" description="Helical" evidence="1">
    <location>
        <begin position="29"/>
        <end position="47"/>
    </location>
</feature>
<dbReference type="EMBL" id="CP126101">
    <property type="protein sequence ID" value="WHY50452.1"/>
    <property type="molecule type" value="Genomic_DNA"/>
</dbReference>
<proteinExistence type="predicted"/>
<organism evidence="2 3">
    <name type="scientific">Lysinibacillus pakistanensis</name>
    <dbReference type="NCBI Taxonomy" id="759811"/>
    <lineage>
        <taxon>Bacteria</taxon>
        <taxon>Bacillati</taxon>
        <taxon>Bacillota</taxon>
        <taxon>Bacilli</taxon>
        <taxon>Bacillales</taxon>
        <taxon>Bacillaceae</taxon>
        <taxon>Lysinibacillus</taxon>
    </lineage>
</organism>
<gene>
    <name evidence="2" type="ORF">QNH24_19295</name>
</gene>
<keyword evidence="1" id="KW-1133">Transmembrane helix</keyword>
<protein>
    <submittedName>
        <fullName evidence="2">Uncharacterized protein</fullName>
    </submittedName>
</protein>
<evidence type="ECO:0000313" key="2">
    <source>
        <dbReference type="EMBL" id="WHY50452.1"/>
    </source>
</evidence>
<name>A0AAX3WVJ9_9BACI</name>